<comment type="subcellular location">
    <subcellularLocation>
        <location evidence="3 11">Cytoplasm</location>
    </subcellularLocation>
</comment>
<gene>
    <name evidence="11" type="primary">apt</name>
    <name evidence="13" type="ORF">LS48_09380</name>
</gene>
<keyword evidence="9 11" id="KW-0808">Transferase</keyword>
<evidence type="ECO:0000256" key="10">
    <source>
        <dbReference type="ARBA" id="ARBA00022726"/>
    </source>
</evidence>
<evidence type="ECO:0000256" key="4">
    <source>
        <dbReference type="ARBA" id="ARBA00004659"/>
    </source>
</evidence>
<evidence type="ECO:0000256" key="9">
    <source>
        <dbReference type="ARBA" id="ARBA00022679"/>
    </source>
</evidence>
<dbReference type="SUPFAM" id="SSF53271">
    <property type="entry name" value="PRTase-like"/>
    <property type="match status" value="1"/>
</dbReference>
<dbReference type="NCBIfam" id="TIGR01090">
    <property type="entry name" value="apt"/>
    <property type="match status" value="1"/>
</dbReference>
<dbReference type="GO" id="GO:0006168">
    <property type="term" value="P:adenine salvage"/>
    <property type="evidence" value="ECO:0007669"/>
    <property type="project" value="InterPro"/>
</dbReference>
<dbReference type="HAMAP" id="MF_00004">
    <property type="entry name" value="Aden_phosphoribosyltr"/>
    <property type="match status" value="1"/>
</dbReference>
<comment type="catalytic activity">
    <reaction evidence="1 11">
        <text>AMP + diphosphate = 5-phospho-alpha-D-ribose 1-diphosphate + adenine</text>
        <dbReference type="Rhea" id="RHEA:16609"/>
        <dbReference type="ChEBI" id="CHEBI:16708"/>
        <dbReference type="ChEBI" id="CHEBI:33019"/>
        <dbReference type="ChEBI" id="CHEBI:58017"/>
        <dbReference type="ChEBI" id="CHEBI:456215"/>
        <dbReference type="EC" id="2.4.2.7"/>
    </reaction>
</comment>
<dbReference type="GO" id="GO:0006166">
    <property type="term" value="P:purine ribonucleoside salvage"/>
    <property type="evidence" value="ECO:0007669"/>
    <property type="project" value="UniProtKB-UniRule"/>
</dbReference>
<dbReference type="InterPro" id="IPR029057">
    <property type="entry name" value="PRTase-like"/>
</dbReference>
<dbReference type="Gene3D" id="3.40.50.2020">
    <property type="match status" value="1"/>
</dbReference>
<evidence type="ECO:0000313" key="14">
    <source>
        <dbReference type="Proteomes" id="UP000070138"/>
    </source>
</evidence>
<comment type="pathway">
    <text evidence="4 11">Purine metabolism; AMP biosynthesis via salvage pathway; AMP from adenine: step 1/1.</text>
</comment>
<evidence type="ECO:0000256" key="8">
    <source>
        <dbReference type="ARBA" id="ARBA00022676"/>
    </source>
</evidence>
<feature type="domain" description="Phosphoribosyltransferase" evidence="12">
    <location>
        <begin position="30"/>
        <end position="147"/>
    </location>
</feature>
<dbReference type="EC" id="2.4.2.7" evidence="6 11"/>
<dbReference type="InterPro" id="IPR050054">
    <property type="entry name" value="UPRTase/APRTase"/>
</dbReference>
<dbReference type="GO" id="GO:0044209">
    <property type="term" value="P:AMP salvage"/>
    <property type="evidence" value="ECO:0007669"/>
    <property type="project" value="UniProtKB-UniRule"/>
</dbReference>
<comment type="function">
    <text evidence="2 11">Catalyzes a salvage reaction resulting in the formation of AMP, that is energically less costly than de novo synthesis.</text>
</comment>
<dbReference type="FunFam" id="3.40.50.2020:FF:000021">
    <property type="entry name" value="Adenine phosphoribosyltransferase"/>
    <property type="match status" value="1"/>
</dbReference>
<name>A0A137RH29_9FLAO</name>
<evidence type="ECO:0000256" key="5">
    <source>
        <dbReference type="ARBA" id="ARBA00008391"/>
    </source>
</evidence>
<protein>
    <recommendedName>
        <fullName evidence="6 11">Adenine phosphoribosyltransferase</fullName>
        <shortName evidence="11">APRT</shortName>
        <ecNumber evidence="6 11">2.4.2.7</ecNumber>
    </recommendedName>
</protein>
<keyword evidence="7 11" id="KW-0963">Cytoplasm</keyword>
<dbReference type="RefSeq" id="WP_062622293.1">
    <property type="nucleotide sequence ID" value="NZ_JRWG01000005.1"/>
</dbReference>
<dbReference type="NCBIfam" id="NF002634">
    <property type="entry name" value="PRK02304.1-3"/>
    <property type="match status" value="1"/>
</dbReference>
<dbReference type="OrthoDB" id="9803963at2"/>
<evidence type="ECO:0000256" key="7">
    <source>
        <dbReference type="ARBA" id="ARBA00022490"/>
    </source>
</evidence>
<sequence>MNLSEYIRNIENFPKSGVNFKDITPLLANSDAVEHCVQQLLVLIDDQEIDKVAAIESRGFFFGTLLAQKLNAGFVPIRKPGKLPYKTLKEPYQLEYGLDALEIHEDAIKKGERVLLHDDVLATGGTARAACNLIEQLGGEIVQCNFLLELEFLNGIKKLRSHPVKSLLKY</sequence>
<dbReference type="STRING" id="1548749.LS48_09380"/>
<accession>A0A137RH29</accession>
<dbReference type="GO" id="GO:0016208">
    <property type="term" value="F:AMP binding"/>
    <property type="evidence" value="ECO:0007669"/>
    <property type="project" value="TreeGrafter"/>
</dbReference>
<dbReference type="InterPro" id="IPR000836">
    <property type="entry name" value="PRTase_dom"/>
</dbReference>
<dbReference type="CDD" id="cd06223">
    <property type="entry name" value="PRTases_typeI"/>
    <property type="match status" value="1"/>
</dbReference>
<dbReference type="GO" id="GO:0003999">
    <property type="term" value="F:adenine phosphoribosyltransferase activity"/>
    <property type="evidence" value="ECO:0007669"/>
    <property type="project" value="UniProtKB-UniRule"/>
</dbReference>
<comment type="subunit">
    <text evidence="11">Homodimer.</text>
</comment>
<dbReference type="InterPro" id="IPR005764">
    <property type="entry name" value="Ade_phspho_trans"/>
</dbReference>
<dbReference type="NCBIfam" id="NF002636">
    <property type="entry name" value="PRK02304.1-5"/>
    <property type="match status" value="1"/>
</dbReference>
<evidence type="ECO:0000256" key="3">
    <source>
        <dbReference type="ARBA" id="ARBA00004496"/>
    </source>
</evidence>
<reference evidence="13 14" key="2">
    <citation type="journal article" date="2016" name="Int. J. Syst. Evol. Microbiol.">
        <title>Vitellibacter aquimaris sp. nov., a marine bacterium isolated from seawater.</title>
        <authorList>
            <person name="Thevarajoo S."/>
            <person name="Selvaratnam C."/>
            <person name="Goh K.M."/>
            <person name="Hong K.W."/>
            <person name="Chan X.Y."/>
            <person name="Chan K.G."/>
            <person name="Chong C.S."/>
        </authorList>
    </citation>
    <scope>NUCLEOTIDE SEQUENCE [LARGE SCALE GENOMIC DNA]</scope>
    <source>
        <strain evidence="13 14">D-24</strain>
    </source>
</reference>
<dbReference type="PATRIC" id="fig|1548749.3.peg.1974"/>
<dbReference type="PANTHER" id="PTHR32315:SF3">
    <property type="entry name" value="ADENINE PHOSPHORIBOSYLTRANSFERASE"/>
    <property type="match status" value="1"/>
</dbReference>
<dbReference type="GO" id="GO:0005737">
    <property type="term" value="C:cytoplasm"/>
    <property type="evidence" value="ECO:0007669"/>
    <property type="project" value="UniProtKB-SubCell"/>
</dbReference>
<proteinExistence type="inferred from homology"/>
<reference evidence="14" key="1">
    <citation type="submission" date="2014-10" db="EMBL/GenBank/DDBJ databases">
        <title>Genome sequencing of Vitellibacter sp. D-24.</title>
        <authorList>
            <person name="Thevarajoo S."/>
            <person name="Selvaratnam C."/>
            <person name="Goh K.M."/>
            <person name="Chong C.S."/>
        </authorList>
    </citation>
    <scope>NUCLEOTIDE SEQUENCE [LARGE SCALE GENOMIC DNA]</scope>
    <source>
        <strain evidence="14">D-24</strain>
    </source>
</reference>
<evidence type="ECO:0000256" key="6">
    <source>
        <dbReference type="ARBA" id="ARBA00011893"/>
    </source>
</evidence>
<dbReference type="Pfam" id="PF00156">
    <property type="entry name" value="Pribosyltran"/>
    <property type="match status" value="1"/>
</dbReference>
<evidence type="ECO:0000256" key="2">
    <source>
        <dbReference type="ARBA" id="ARBA00003968"/>
    </source>
</evidence>
<evidence type="ECO:0000256" key="11">
    <source>
        <dbReference type="HAMAP-Rule" id="MF_00004"/>
    </source>
</evidence>
<dbReference type="Proteomes" id="UP000070138">
    <property type="component" value="Unassembled WGS sequence"/>
</dbReference>
<evidence type="ECO:0000256" key="1">
    <source>
        <dbReference type="ARBA" id="ARBA00000868"/>
    </source>
</evidence>
<dbReference type="EMBL" id="JRWG01000005">
    <property type="protein sequence ID" value="KXN98761.1"/>
    <property type="molecule type" value="Genomic_DNA"/>
</dbReference>
<dbReference type="GO" id="GO:0002055">
    <property type="term" value="F:adenine binding"/>
    <property type="evidence" value="ECO:0007669"/>
    <property type="project" value="TreeGrafter"/>
</dbReference>
<keyword evidence="14" id="KW-1185">Reference proteome</keyword>
<dbReference type="AlphaFoldDB" id="A0A137RH29"/>
<dbReference type="PANTHER" id="PTHR32315">
    <property type="entry name" value="ADENINE PHOSPHORIBOSYLTRANSFERASE"/>
    <property type="match status" value="1"/>
</dbReference>
<organism evidence="13 14">
    <name type="scientific">Aequorivita aquimaris</name>
    <dbReference type="NCBI Taxonomy" id="1548749"/>
    <lineage>
        <taxon>Bacteria</taxon>
        <taxon>Pseudomonadati</taxon>
        <taxon>Bacteroidota</taxon>
        <taxon>Flavobacteriia</taxon>
        <taxon>Flavobacteriales</taxon>
        <taxon>Flavobacteriaceae</taxon>
        <taxon>Aequorivita</taxon>
    </lineage>
</organism>
<evidence type="ECO:0000313" key="13">
    <source>
        <dbReference type="EMBL" id="KXN98761.1"/>
    </source>
</evidence>
<keyword evidence="10 11" id="KW-0660">Purine salvage</keyword>
<comment type="caution">
    <text evidence="13">The sequence shown here is derived from an EMBL/GenBank/DDBJ whole genome shotgun (WGS) entry which is preliminary data.</text>
</comment>
<comment type="similarity">
    <text evidence="5 11">Belongs to the purine/pyrimidine phosphoribosyltransferase family.</text>
</comment>
<evidence type="ECO:0000259" key="12">
    <source>
        <dbReference type="Pfam" id="PF00156"/>
    </source>
</evidence>
<dbReference type="UniPathway" id="UPA00588">
    <property type="reaction ID" value="UER00646"/>
</dbReference>
<keyword evidence="8 11" id="KW-0328">Glycosyltransferase</keyword>